<dbReference type="InterPro" id="IPR052344">
    <property type="entry name" value="Transposase-related"/>
</dbReference>
<comment type="caution">
    <text evidence="2">The sequence shown here is derived from an EMBL/GenBank/DDBJ whole genome shotgun (WGS) entry which is preliminary data.</text>
</comment>
<evidence type="ECO:0000259" key="1">
    <source>
        <dbReference type="Pfam" id="PF03050"/>
    </source>
</evidence>
<sequence>VALQPLADRLAVRLKQQTVLHADETPVQQLDPGAGKTKRAYLWAYRSNDLSGGPPMVVFDYQTSRSGSHARAFLQGWQGTLMADGYGGY</sequence>
<organism evidence="2 3">
    <name type="scientific">Parachitinimonas caeni</name>
    <dbReference type="NCBI Taxonomy" id="3031301"/>
    <lineage>
        <taxon>Bacteria</taxon>
        <taxon>Pseudomonadati</taxon>
        <taxon>Pseudomonadota</taxon>
        <taxon>Betaproteobacteria</taxon>
        <taxon>Neisseriales</taxon>
        <taxon>Chitinibacteraceae</taxon>
        <taxon>Parachitinimonas</taxon>
    </lineage>
</organism>
<keyword evidence="3" id="KW-1185">Reference proteome</keyword>
<feature type="domain" description="Transposase IS66 central" evidence="1">
    <location>
        <begin position="2"/>
        <end position="89"/>
    </location>
</feature>
<protein>
    <submittedName>
        <fullName evidence="2">Transposase</fullName>
    </submittedName>
</protein>
<feature type="non-terminal residue" evidence="2">
    <location>
        <position position="1"/>
    </location>
</feature>
<dbReference type="InterPro" id="IPR004291">
    <property type="entry name" value="Transposase_IS66_central"/>
</dbReference>
<dbReference type="RefSeq" id="WP_284103509.1">
    <property type="nucleotide sequence ID" value="NZ_JARRAF010000256.1"/>
</dbReference>
<gene>
    <name evidence="2" type="ORF">PZA18_24590</name>
</gene>
<reference evidence="2" key="1">
    <citation type="submission" date="2023-03" db="EMBL/GenBank/DDBJ databases">
        <title>Chitinimonas shenzhenensis gen. nov., sp. nov., a novel member of family Burkholderiaceae isolated from activated sludge collected in Shen Zhen, China.</title>
        <authorList>
            <person name="Wang X."/>
        </authorList>
    </citation>
    <scope>NUCLEOTIDE SEQUENCE</scope>
    <source>
        <strain evidence="2">DQS-5</strain>
    </source>
</reference>
<evidence type="ECO:0000313" key="3">
    <source>
        <dbReference type="Proteomes" id="UP001172778"/>
    </source>
</evidence>
<name>A0ABT7E4I4_9NEIS</name>
<proteinExistence type="predicted"/>
<dbReference type="EMBL" id="JARRAF010000256">
    <property type="protein sequence ID" value="MDK2127219.1"/>
    <property type="molecule type" value="Genomic_DNA"/>
</dbReference>
<evidence type="ECO:0000313" key="2">
    <source>
        <dbReference type="EMBL" id="MDK2127219.1"/>
    </source>
</evidence>
<dbReference type="PANTHER" id="PTHR33678:SF1">
    <property type="entry name" value="BLL1576 PROTEIN"/>
    <property type="match status" value="1"/>
</dbReference>
<accession>A0ABT7E4I4</accession>
<feature type="non-terminal residue" evidence="2">
    <location>
        <position position="89"/>
    </location>
</feature>
<dbReference type="Proteomes" id="UP001172778">
    <property type="component" value="Unassembled WGS sequence"/>
</dbReference>
<dbReference type="Pfam" id="PF03050">
    <property type="entry name" value="DDE_Tnp_IS66"/>
    <property type="match status" value="1"/>
</dbReference>
<dbReference type="PANTHER" id="PTHR33678">
    <property type="entry name" value="BLL1576 PROTEIN"/>
    <property type="match status" value="1"/>
</dbReference>